<dbReference type="EMBL" id="JARIHO010000106">
    <property type="protein sequence ID" value="KAJ7303473.1"/>
    <property type="molecule type" value="Genomic_DNA"/>
</dbReference>
<feature type="chain" id="PRO_5042223393" evidence="2">
    <location>
        <begin position="16"/>
        <end position="227"/>
    </location>
</feature>
<keyword evidence="1" id="KW-0812">Transmembrane</keyword>
<feature type="transmembrane region" description="Helical" evidence="1">
    <location>
        <begin position="41"/>
        <end position="60"/>
    </location>
</feature>
<keyword evidence="1" id="KW-1133">Transmembrane helix</keyword>
<organism evidence="3 4">
    <name type="scientific">Mycena albidolilacea</name>
    <dbReference type="NCBI Taxonomy" id="1033008"/>
    <lineage>
        <taxon>Eukaryota</taxon>
        <taxon>Fungi</taxon>
        <taxon>Dikarya</taxon>
        <taxon>Basidiomycota</taxon>
        <taxon>Agaricomycotina</taxon>
        <taxon>Agaricomycetes</taxon>
        <taxon>Agaricomycetidae</taxon>
        <taxon>Agaricales</taxon>
        <taxon>Marasmiineae</taxon>
        <taxon>Mycenaceae</taxon>
        <taxon>Mycena</taxon>
    </lineage>
</organism>
<feature type="signal peptide" evidence="2">
    <location>
        <begin position="1"/>
        <end position="15"/>
    </location>
</feature>
<name>A0AAD7E8S8_9AGAR</name>
<sequence length="227" mass="25745">MLLFLFIIHALSTNGRPVPGHHFDPRASADSCDDINNCRKLFDIVWGCLATIFACTWVSVHPKVPPPGQSPLALLWRRLKMMLIAMVAPELIVGFAARQFFIARRYSKEYKISKTHAMFISMGGFVSRDGNHPVTTQKQLDNVKQYLIEINAVDIEDIKDKSKGDALSKGVALFQVLWFVVQCLVRVHQRLPVTELEVTTGAFAITNIFIWGLWWNKLQDVQRAIPI</sequence>
<keyword evidence="4" id="KW-1185">Reference proteome</keyword>
<feature type="non-terminal residue" evidence="3">
    <location>
        <position position="227"/>
    </location>
</feature>
<dbReference type="Proteomes" id="UP001218218">
    <property type="component" value="Unassembled WGS sequence"/>
</dbReference>
<feature type="transmembrane region" description="Helical" evidence="1">
    <location>
        <begin position="196"/>
        <end position="214"/>
    </location>
</feature>
<evidence type="ECO:0000313" key="3">
    <source>
        <dbReference type="EMBL" id="KAJ7303473.1"/>
    </source>
</evidence>
<dbReference type="PANTHER" id="PTHR35043:SF7">
    <property type="entry name" value="TRANSCRIPTION FACTOR DOMAIN-CONTAINING PROTEIN"/>
    <property type="match status" value="1"/>
</dbReference>
<evidence type="ECO:0000313" key="4">
    <source>
        <dbReference type="Proteomes" id="UP001218218"/>
    </source>
</evidence>
<feature type="transmembrane region" description="Helical" evidence="1">
    <location>
        <begin position="81"/>
        <end position="101"/>
    </location>
</feature>
<keyword evidence="2" id="KW-0732">Signal</keyword>
<keyword evidence="1" id="KW-0472">Membrane</keyword>
<dbReference type="AlphaFoldDB" id="A0AAD7E8S8"/>
<dbReference type="PANTHER" id="PTHR35043">
    <property type="entry name" value="TRANSCRIPTION FACTOR DOMAIN-CONTAINING PROTEIN"/>
    <property type="match status" value="1"/>
</dbReference>
<evidence type="ECO:0000256" key="1">
    <source>
        <dbReference type="SAM" id="Phobius"/>
    </source>
</evidence>
<protein>
    <submittedName>
        <fullName evidence="3">Uncharacterized protein</fullName>
    </submittedName>
</protein>
<feature type="transmembrane region" description="Helical" evidence="1">
    <location>
        <begin position="166"/>
        <end position="184"/>
    </location>
</feature>
<proteinExistence type="predicted"/>
<reference evidence="3" key="1">
    <citation type="submission" date="2023-03" db="EMBL/GenBank/DDBJ databases">
        <title>Massive genome expansion in bonnet fungi (Mycena s.s.) driven by repeated elements and novel gene families across ecological guilds.</title>
        <authorList>
            <consortium name="Lawrence Berkeley National Laboratory"/>
            <person name="Harder C.B."/>
            <person name="Miyauchi S."/>
            <person name="Viragh M."/>
            <person name="Kuo A."/>
            <person name="Thoen E."/>
            <person name="Andreopoulos B."/>
            <person name="Lu D."/>
            <person name="Skrede I."/>
            <person name="Drula E."/>
            <person name="Henrissat B."/>
            <person name="Morin E."/>
            <person name="Kohler A."/>
            <person name="Barry K."/>
            <person name="LaButti K."/>
            <person name="Morin E."/>
            <person name="Salamov A."/>
            <person name="Lipzen A."/>
            <person name="Mereny Z."/>
            <person name="Hegedus B."/>
            <person name="Baldrian P."/>
            <person name="Stursova M."/>
            <person name="Weitz H."/>
            <person name="Taylor A."/>
            <person name="Grigoriev I.V."/>
            <person name="Nagy L.G."/>
            <person name="Martin F."/>
            <person name="Kauserud H."/>
        </authorList>
    </citation>
    <scope>NUCLEOTIDE SEQUENCE</scope>
    <source>
        <strain evidence="3">CBHHK002</strain>
    </source>
</reference>
<evidence type="ECO:0000256" key="2">
    <source>
        <dbReference type="SAM" id="SignalP"/>
    </source>
</evidence>
<comment type="caution">
    <text evidence="3">The sequence shown here is derived from an EMBL/GenBank/DDBJ whole genome shotgun (WGS) entry which is preliminary data.</text>
</comment>
<gene>
    <name evidence="3" type="ORF">DFH08DRAFT_722187</name>
</gene>
<accession>A0AAD7E8S8</accession>